<dbReference type="RefSeq" id="WP_197315293.1">
    <property type="nucleotide sequence ID" value="NZ_JADZSC010000001.1"/>
</dbReference>
<keyword evidence="2" id="KW-0812">Transmembrane</keyword>
<dbReference type="AlphaFoldDB" id="A0A931HS26"/>
<evidence type="ECO:0000256" key="2">
    <source>
        <dbReference type="SAM" id="Phobius"/>
    </source>
</evidence>
<keyword evidence="1" id="KW-0378">Hydrolase</keyword>
<dbReference type="Pfam" id="PF13365">
    <property type="entry name" value="Trypsin_2"/>
    <property type="match status" value="1"/>
</dbReference>
<evidence type="ECO:0000256" key="1">
    <source>
        <dbReference type="ARBA" id="ARBA00022825"/>
    </source>
</evidence>
<comment type="caution">
    <text evidence="3">The sequence shown here is derived from an EMBL/GenBank/DDBJ whole genome shotgun (WGS) entry which is preliminary data.</text>
</comment>
<protein>
    <submittedName>
        <fullName evidence="3">Trypsin-like peptidase domain-containing protein</fullName>
    </submittedName>
</protein>
<feature type="transmembrane region" description="Helical" evidence="2">
    <location>
        <begin position="56"/>
        <end position="77"/>
    </location>
</feature>
<keyword evidence="4" id="KW-1185">Reference proteome</keyword>
<keyword evidence="1" id="KW-0720">Serine protease</keyword>
<evidence type="ECO:0000313" key="3">
    <source>
        <dbReference type="EMBL" id="MBH0228639.1"/>
    </source>
</evidence>
<dbReference type="SUPFAM" id="SSF50494">
    <property type="entry name" value="Trypsin-like serine proteases"/>
    <property type="match status" value="1"/>
</dbReference>
<sequence length="273" mass="31034">MFEHENDKKDIIDEDLYEEIDDEELLEIIEEEKRKAWEKDRMDKEKRSTKRPFPKWIFWLIAIMMVTNVIAVLPNTFSIPVVDFLKTSAELSTDDEIKRYKDAVVVVEAGQSRGTGFSISEDGTILTNHHVIEGKKRIAVAFPDEGLFEAEVVHQFPEVDLAVLKASGDSFPYLKLANKTHFEENEHISFIGNPLRFTGIANQGEIIGYKQLNSWNQPVLMLKAPIYRGNSGSPVINEEGRVIGVVFATLRDEVEGKVGLAVPIDYYYEKVGN</sequence>
<gene>
    <name evidence="3" type="ORF">H0267_00320</name>
</gene>
<dbReference type="EMBL" id="JADZSC010000001">
    <property type="protein sequence ID" value="MBH0228639.1"/>
    <property type="molecule type" value="Genomic_DNA"/>
</dbReference>
<keyword evidence="2" id="KW-1133">Transmembrane helix</keyword>
<dbReference type="GO" id="GO:0006508">
    <property type="term" value="P:proteolysis"/>
    <property type="evidence" value="ECO:0007669"/>
    <property type="project" value="InterPro"/>
</dbReference>
<reference evidence="3 4" key="1">
    <citation type="journal article" date="2005" name="Int. J. Syst. Evol. Microbiol.">
        <title>Halobacillus yeomjeoni sp. nov., isolated from a marine solar saltern in Korea.</title>
        <authorList>
            <person name="Yoon J.H."/>
            <person name="Kang S.J."/>
            <person name="Lee C.H."/>
            <person name="Oh H.W."/>
            <person name="Oh T.K."/>
        </authorList>
    </citation>
    <scope>NUCLEOTIDE SEQUENCE [LARGE SCALE GENOMIC DNA]</scope>
    <source>
        <strain evidence="3 4">KCTC 3957</strain>
    </source>
</reference>
<name>A0A931HS26_9BACI</name>
<accession>A0A931HS26</accession>
<evidence type="ECO:0000313" key="4">
    <source>
        <dbReference type="Proteomes" id="UP000614490"/>
    </source>
</evidence>
<keyword evidence="1" id="KW-0645">Protease</keyword>
<organism evidence="3 4">
    <name type="scientific">Halobacillus yeomjeoni</name>
    <dbReference type="NCBI Taxonomy" id="311194"/>
    <lineage>
        <taxon>Bacteria</taxon>
        <taxon>Bacillati</taxon>
        <taxon>Bacillota</taxon>
        <taxon>Bacilli</taxon>
        <taxon>Bacillales</taxon>
        <taxon>Bacillaceae</taxon>
        <taxon>Halobacillus</taxon>
    </lineage>
</organism>
<dbReference type="GO" id="GO:0004252">
    <property type="term" value="F:serine-type endopeptidase activity"/>
    <property type="evidence" value="ECO:0007669"/>
    <property type="project" value="InterPro"/>
</dbReference>
<dbReference type="InterPro" id="IPR009003">
    <property type="entry name" value="Peptidase_S1_PA"/>
</dbReference>
<dbReference type="Proteomes" id="UP000614490">
    <property type="component" value="Unassembled WGS sequence"/>
</dbReference>
<proteinExistence type="predicted"/>
<dbReference type="InterPro" id="IPR001940">
    <property type="entry name" value="Peptidase_S1C"/>
</dbReference>
<dbReference type="PANTHER" id="PTHR43019">
    <property type="entry name" value="SERINE ENDOPROTEASE DEGS"/>
    <property type="match status" value="1"/>
</dbReference>
<keyword evidence="2" id="KW-0472">Membrane</keyword>
<dbReference type="PRINTS" id="PR00834">
    <property type="entry name" value="PROTEASES2C"/>
</dbReference>
<dbReference type="Gene3D" id="2.40.10.120">
    <property type="match status" value="1"/>
</dbReference>
<dbReference type="PANTHER" id="PTHR43019:SF23">
    <property type="entry name" value="PROTEASE DO-LIKE 5, CHLOROPLASTIC"/>
    <property type="match status" value="1"/>
</dbReference>